<dbReference type="GO" id="GO:0033389">
    <property type="term" value="P:putrescine biosynthetic process from arginine, via agmatine"/>
    <property type="evidence" value="ECO:0007669"/>
    <property type="project" value="TreeGrafter"/>
</dbReference>
<protein>
    <submittedName>
        <fullName evidence="5">Putative arginase family protein</fullName>
    </submittedName>
</protein>
<sequence>MGMEFYGDSYKGNDEPIFVGIPTFLKLPWLRSKAELEKVRPDVAIIGEPFDFGTTIRPGARYGPRAIRAASTVPSPPYEHFNIETGVDPFGVFRTVDYGDVNISPGDVVESHRRMTEKVKEVLDIDGIPVMLGGDHSITFANVRAFAKKYKNIGMIHIDTHADCAPQGLTGFKYDHGAHIRRIMELGCLKGKNYTLIGPRGYWPGPDLYKWMADQDFQWFTMLDVEELGIDKIAKEAADRANDNVDAVYISWDIDTFDPAYAPGTGEPEPNGLTSREGMRLMRLLSTSFDPDRFAFDLVEVAPNYDVSDGSSYNGGITSGLANRLIVELLAGLSLTKKGKTEGTPVRPNLYRGKGHTYDFGNGPKAKVPKRPPLNYGPKVKR</sequence>
<keyword evidence="6" id="KW-1185">Reference proteome</keyword>
<reference evidence="5 6" key="1">
    <citation type="journal article" date="2014" name="Int. J. Syst. Evol. Microbiol.">
        <title>Nitrososphaera viennensis gen. nov., sp. nov., an aerobic and mesophilic, ammonia-oxidizing archaeon from soil and a member of the archaeal phylum Thaumarchaeota.</title>
        <authorList>
            <person name="Stieglmeier M."/>
            <person name="Klingl A."/>
            <person name="Alves R.J."/>
            <person name="Rittmann S.K."/>
            <person name="Melcher M."/>
            <person name="Leisch N."/>
            <person name="Schleper C."/>
        </authorList>
    </citation>
    <scope>NUCLEOTIDE SEQUENCE [LARGE SCALE GENOMIC DNA]</scope>
    <source>
        <strain evidence="5">EN76</strain>
    </source>
</reference>
<keyword evidence="2" id="KW-0378">Hydrolase</keyword>
<dbReference type="CDD" id="cd09990">
    <property type="entry name" value="Agmatinase-like"/>
    <property type="match status" value="1"/>
</dbReference>
<dbReference type="Gene3D" id="3.40.800.10">
    <property type="entry name" value="Ureohydrolase domain"/>
    <property type="match status" value="1"/>
</dbReference>
<name>A0A060HJN6_9ARCH</name>
<evidence type="ECO:0000256" key="3">
    <source>
        <dbReference type="PROSITE-ProRule" id="PRU00742"/>
    </source>
</evidence>
<dbReference type="InterPro" id="IPR023696">
    <property type="entry name" value="Ureohydrolase_dom_sf"/>
</dbReference>
<accession>A0A060HJN6</accession>
<dbReference type="SUPFAM" id="SSF52768">
    <property type="entry name" value="Arginase/deacetylase"/>
    <property type="match status" value="1"/>
</dbReference>
<dbReference type="KEGG" id="nvn:NVIE_014910"/>
<dbReference type="Pfam" id="PF00491">
    <property type="entry name" value="Arginase"/>
    <property type="match status" value="1"/>
</dbReference>
<evidence type="ECO:0000313" key="5">
    <source>
        <dbReference type="EMBL" id="AIC15733.1"/>
    </source>
</evidence>
<gene>
    <name evidence="5" type="ORF">NVIE_014910</name>
</gene>
<dbReference type="AlphaFoldDB" id="A0A060HJN6"/>
<feature type="region of interest" description="Disordered" evidence="4">
    <location>
        <begin position="344"/>
        <end position="382"/>
    </location>
</feature>
<dbReference type="Proteomes" id="UP000027093">
    <property type="component" value="Chromosome"/>
</dbReference>
<dbReference type="STRING" id="926571.NVIE_014910"/>
<dbReference type="GO" id="GO:0046872">
    <property type="term" value="F:metal ion binding"/>
    <property type="evidence" value="ECO:0007669"/>
    <property type="project" value="UniProtKB-KW"/>
</dbReference>
<proteinExistence type="inferred from homology"/>
<dbReference type="HOGENOM" id="CLU_039478_0_2_2"/>
<evidence type="ECO:0000313" key="6">
    <source>
        <dbReference type="Proteomes" id="UP000027093"/>
    </source>
</evidence>
<dbReference type="PANTHER" id="PTHR11358">
    <property type="entry name" value="ARGINASE/AGMATINASE"/>
    <property type="match status" value="1"/>
</dbReference>
<dbReference type="EMBL" id="CP007536">
    <property type="protein sequence ID" value="AIC15733.1"/>
    <property type="molecule type" value="Genomic_DNA"/>
</dbReference>
<dbReference type="PROSITE" id="PS51409">
    <property type="entry name" value="ARGINASE_2"/>
    <property type="match status" value="1"/>
</dbReference>
<dbReference type="RefSeq" id="WP_084790685.1">
    <property type="nucleotide sequence ID" value="NZ_CP007536.1"/>
</dbReference>
<dbReference type="InterPro" id="IPR006035">
    <property type="entry name" value="Ureohydrolase"/>
</dbReference>
<dbReference type="PANTHER" id="PTHR11358:SF26">
    <property type="entry name" value="GUANIDINO ACID HYDROLASE, MITOCHONDRIAL"/>
    <property type="match status" value="1"/>
</dbReference>
<dbReference type="GeneID" id="74946755"/>
<organism evidence="5 6">
    <name type="scientific">Nitrososphaera viennensis EN76</name>
    <dbReference type="NCBI Taxonomy" id="926571"/>
    <lineage>
        <taxon>Archaea</taxon>
        <taxon>Nitrososphaerota</taxon>
        <taxon>Nitrososphaeria</taxon>
        <taxon>Nitrososphaerales</taxon>
        <taxon>Nitrososphaeraceae</taxon>
        <taxon>Nitrososphaera</taxon>
    </lineage>
</organism>
<comment type="similarity">
    <text evidence="3">Belongs to the arginase family.</text>
</comment>
<keyword evidence="1" id="KW-0479">Metal-binding</keyword>
<dbReference type="PRINTS" id="PR00116">
    <property type="entry name" value="ARGINASE"/>
</dbReference>
<evidence type="ECO:0000256" key="2">
    <source>
        <dbReference type="ARBA" id="ARBA00022801"/>
    </source>
</evidence>
<evidence type="ECO:0000256" key="4">
    <source>
        <dbReference type="SAM" id="MobiDB-lite"/>
    </source>
</evidence>
<evidence type="ECO:0000256" key="1">
    <source>
        <dbReference type="ARBA" id="ARBA00022723"/>
    </source>
</evidence>
<dbReference type="GO" id="GO:0008783">
    <property type="term" value="F:agmatinase activity"/>
    <property type="evidence" value="ECO:0007669"/>
    <property type="project" value="TreeGrafter"/>
</dbReference>
<dbReference type="OrthoDB" id="7186at2157"/>